<organism evidence="1 2">
    <name type="scientific">Sphaerochaeta halotolerans</name>
    <dbReference type="NCBI Taxonomy" id="2293840"/>
    <lineage>
        <taxon>Bacteria</taxon>
        <taxon>Pseudomonadati</taxon>
        <taxon>Spirochaetota</taxon>
        <taxon>Spirochaetia</taxon>
        <taxon>Spirochaetales</taxon>
        <taxon>Sphaerochaetaceae</taxon>
        <taxon>Sphaerochaeta</taxon>
    </lineage>
</organism>
<reference evidence="2" key="1">
    <citation type="submission" date="2018-08" db="EMBL/GenBank/DDBJ databases">
        <authorList>
            <person name="Grouzdev D.S."/>
            <person name="Krutkina M.S."/>
        </authorList>
    </citation>
    <scope>NUCLEOTIDE SEQUENCE [LARGE SCALE GENOMIC DNA]</scope>
    <source>
        <strain evidence="2">4-11</strain>
    </source>
</reference>
<proteinExistence type="predicted"/>
<dbReference type="Proteomes" id="UP000264002">
    <property type="component" value="Unassembled WGS sequence"/>
</dbReference>
<reference evidence="1 2" key="2">
    <citation type="submission" date="2018-09" db="EMBL/GenBank/DDBJ databases">
        <title>Genome of Sphaerochaeta halotolerans strain 4-11.</title>
        <authorList>
            <person name="Nazina T.N."/>
            <person name="Sokolova D.S."/>
        </authorList>
    </citation>
    <scope>NUCLEOTIDE SEQUENCE [LARGE SCALE GENOMIC DNA]</scope>
    <source>
        <strain evidence="1 2">4-11</strain>
    </source>
</reference>
<evidence type="ECO:0000313" key="1">
    <source>
        <dbReference type="EMBL" id="RFU95173.1"/>
    </source>
</evidence>
<dbReference type="EMBL" id="QUWK01000005">
    <property type="protein sequence ID" value="RFU95173.1"/>
    <property type="molecule type" value="Genomic_DNA"/>
</dbReference>
<dbReference type="AlphaFoldDB" id="A0A372MIA1"/>
<keyword evidence="2" id="KW-1185">Reference proteome</keyword>
<name>A0A372MIA1_9SPIR</name>
<sequence length="238" mass="26365">MLYCSTTAGVLATIALISFCTGFLAVPGYTGTMSNIETGFAGADIIGNRYVLCVIDHEGKHPHYARGRCDTVKGREKFFASIPPHTPLMIVESELAVLSLHLLGEASVFIQKEREGYAVWEKAGVQRGERMAHFAASILHTTSTQIPLTEKQQLQLLEMQGRELERIQRITDSSLSIIGKIQDESATDADVSHAFENEYQSRVGQLMAETEESEEPSPFAEDDASFLAELYRLLEKVH</sequence>
<comment type="caution">
    <text evidence="1">The sequence shown here is derived from an EMBL/GenBank/DDBJ whole genome shotgun (WGS) entry which is preliminary data.</text>
</comment>
<protein>
    <submittedName>
        <fullName evidence="1">Uncharacterized protein</fullName>
    </submittedName>
</protein>
<evidence type="ECO:0000313" key="2">
    <source>
        <dbReference type="Proteomes" id="UP000264002"/>
    </source>
</evidence>
<accession>A0A372MIA1</accession>
<gene>
    <name evidence="1" type="ORF">DYP60_05985</name>
</gene>